<keyword evidence="1" id="KW-0862">Zinc</keyword>
<keyword evidence="1" id="KW-0479">Metal-binding</keyword>
<dbReference type="PANTHER" id="PTHR22765">
    <property type="entry name" value="RING FINGER AND PROTEASE ASSOCIATED DOMAIN-CONTAINING"/>
    <property type="match status" value="1"/>
</dbReference>
<dbReference type="InterPro" id="IPR001841">
    <property type="entry name" value="Znf_RING"/>
</dbReference>
<dbReference type="SUPFAM" id="SSF57850">
    <property type="entry name" value="RING/U-box"/>
    <property type="match status" value="1"/>
</dbReference>
<evidence type="ECO:0000256" key="2">
    <source>
        <dbReference type="SAM" id="MobiDB-lite"/>
    </source>
</evidence>
<feature type="domain" description="RING-type" evidence="4">
    <location>
        <begin position="173"/>
        <end position="212"/>
    </location>
</feature>
<name>A0A7S0B7J9_9DINO</name>
<dbReference type="Pfam" id="PF13639">
    <property type="entry name" value="zf-RING_2"/>
    <property type="match status" value="1"/>
</dbReference>
<feature type="compositionally biased region" description="Basic residues" evidence="2">
    <location>
        <begin position="256"/>
        <end position="266"/>
    </location>
</feature>
<accession>A0A7S0B7J9</accession>
<keyword evidence="1" id="KW-0863">Zinc-finger</keyword>
<feature type="transmembrane region" description="Helical" evidence="3">
    <location>
        <begin position="40"/>
        <end position="62"/>
    </location>
</feature>
<dbReference type="AlphaFoldDB" id="A0A7S0B7J9"/>
<evidence type="ECO:0000313" key="5">
    <source>
        <dbReference type="EMBL" id="CAD8385444.1"/>
    </source>
</evidence>
<dbReference type="GO" id="GO:0008270">
    <property type="term" value="F:zinc ion binding"/>
    <property type="evidence" value="ECO:0007669"/>
    <property type="project" value="UniProtKB-KW"/>
</dbReference>
<keyword evidence="3" id="KW-0812">Transmembrane</keyword>
<dbReference type="GO" id="GO:0006511">
    <property type="term" value="P:ubiquitin-dependent protein catabolic process"/>
    <property type="evidence" value="ECO:0007669"/>
    <property type="project" value="TreeGrafter"/>
</dbReference>
<reference evidence="5" key="1">
    <citation type="submission" date="2021-01" db="EMBL/GenBank/DDBJ databases">
        <authorList>
            <person name="Corre E."/>
            <person name="Pelletier E."/>
            <person name="Niang G."/>
            <person name="Scheremetjew M."/>
            <person name="Finn R."/>
            <person name="Kale V."/>
            <person name="Holt S."/>
            <person name="Cochrane G."/>
            <person name="Meng A."/>
            <person name="Brown T."/>
            <person name="Cohen L."/>
        </authorList>
    </citation>
    <scope>NUCLEOTIDE SEQUENCE</scope>
    <source>
        <strain evidence="5">Pbaha01</strain>
    </source>
</reference>
<gene>
    <name evidence="5" type="ORF">PBAH0796_LOCUS29132</name>
</gene>
<feature type="transmembrane region" description="Helical" evidence="3">
    <location>
        <begin position="116"/>
        <end position="139"/>
    </location>
</feature>
<protein>
    <recommendedName>
        <fullName evidence="4">RING-type domain-containing protein</fullName>
    </recommendedName>
</protein>
<evidence type="ECO:0000256" key="1">
    <source>
        <dbReference type="PROSITE-ProRule" id="PRU00175"/>
    </source>
</evidence>
<dbReference type="Gene3D" id="3.30.40.10">
    <property type="entry name" value="Zinc/RING finger domain, C3HC4 (zinc finger)"/>
    <property type="match status" value="1"/>
</dbReference>
<feature type="transmembrane region" description="Helical" evidence="3">
    <location>
        <begin position="83"/>
        <end position="104"/>
    </location>
</feature>
<proteinExistence type="predicted"/>
<evidence type="ECO:0000259" key="4">
    <source>
        <dbReference type="PROSITE" id="PS50089"/>
    </source>
</evidence>
<dbReference type="InterPro" id="IPR051826">
    <property type="entry name" value="E3_ubiquitin-ligase_domain"/>
</dbReference>
<organism evidence="5">
    <name type="scientific">Pyrodinium bahamense</name>
    <dbReference type="NCBI Taxonomy" id="73915"/>
    <lineage>
        <taxon>Eukaryota</taxon>
        <taxon>Sar</taxon>
        <taxon>Alveolata</taxon>
        <taxon>Dinophyceae</taxon>
        <taxon>Gonyaulacales</taxon>
        <taxon>Pyrocystaceae</taxon>
        <taxon>Pyrodinium</taxon>
    </lineage>
</organism>
<feature type="region of interest" description="Disordered" evidence="2">
    <location>
        <begin position="251"/>
        <end position="282"/>
    </location>
</feature>
<dbReference type="InterPro" id="IPR013083">
    <property type="entry name" value="Znf_RING/FYVE/PHD"/>
</dbReference>
<keyword evidence="3" id="KW-1133">Transmembrane helix</keyword>
<dbReference type="PROSITE" id="PS50089">
    <property type="entry name" value="ZF_RING_2"/>
    <property type="match status" value="1"/>
</dbReference>
<sequence>MDPAVISRTLRLLQVCLAETSLEIIVVIVFIWMLPPGECIAYPIFTVFLNMLRWWITADLVCGMLRTQRDAQTLGDQMLHTELLNPWMLQLWYVMMIALCVWFSTVVSRPHGCDGWVTYTVVTMTATFVPIGIVSLSVFGASPEAEGPRTLVKTFKHHSQAGPDLPLQFGINCLICCSDVVEGHSVGQLPCGHAFHETCIRRWLEERDCCPLRCGEAATNRAVHGAAAEGSFDALLAAADAAWSAAEVAAAEQGRPRARPGVRQRAGRGSEAGAIGDPTTRL</sequence>
<keyword evidence="3" id="KW-0472">Membrane</keyword>
<dbReference type="EMBL" id="HBEG01047847">
    <property type="protein sequence ID" value="CAD8385444.1"/>
    <property type="molecule type" value="Transcribed_RNA"/>
</dbReference>
<feature type="transmembrane region" description="Helical" evidence="3">
    <location>
        <begin position="12"/>
        <end position="34"/>
    </location>
</feature>
<evidence type="ECO:0000256" key="3">
    <source>
        <dbReference type="SAM" id="Phobius"/>
    </source>
</evidence>
<dbReference type="GO" id="GO:0061630">
    <property type="term" value="F:ubiquitin protein ligase activity"/>
    <property type="evidence" value="ECO:0007669"/>
    <property type="project" value="TreeGrafter"/>
</dbReference>